<accession>A0A2N1PLV1</accession>
<gene>
    <name evidence="2" type="ORF">CVV64_14770</name>
</gene>
<feature type="transmembrane region" description="Helical" evidence="1">
    <location>
        <begin position="148"/>
        <end position="166"/>
    </location>
</feature>
<dbReference type="InterPro" id="IPR004347">
    <property type="entry name" value="Pup_ligase/deamidase"/>
</dbReference>
<evidence type="ECO:0000256" key="1">
    <source>
        <dbReference type="SAM" id="Phobius"/>
    </source>
</evidence>
<keyword evidence="1" id="KW-0472">Membrane</keyword>
<evidence type="ECO:0000313" key="2">
    <source>
        <dbReference type="EMBL" id="PKK89324.1"/>
    </source>
</evidence>
<dbReference type="GO" id="GO:0070490">
    <property type="term" value="P:protein pupylation"/>
    <property type="evidence" value="ECO:0007669"/>
    <property type="project" value="TreeGrafter"/>
</dbReference>
<protein>
    <recommendedName>
        <fullName evidence="4">Pup--protein ligase</fullName>
    </recommendedName>
</protein>
<reference evidence="2 3" key="1">
    <citation type="journal article" date="2017" name="ISME J.">
        <title>Potential for microbial H2 and metal transformations associated with novel bacteria and archaea in deep terrestrial subsurface sediments.</title>
        <authorList>
            <person name="Hernsdorf A.W."/>
            <person name="Amano Y."/>
            <person name="Miyakawa K."/>
            <person name="Ise K."/>
            <person name="Suzuki Y."/>
            <person name="Anantharaman K."/>
            <person name="Probst A."/>
            <person name="Burstein D."/>
            <person name="Thomas B.C."/>
            <person name="Banfield J.F."/>
        </authorList>
    </citation>
    <scope>NUCLEOTIDE SEQUENCE [LARGE SCALE GENOMIC DNA]</scope>
    <source>
        <strain evidence="2">HGW-Wallbacteria-1</strain>
    </source>
</reference>
<dbReference type="Proteomes" id="UP000233256">
    <property type="component" value="Unassembled WGS sequence"/>
</dbReference>
<dbReference type="AlphaFoldDB" id="A0A2N1PLV1"/>
<dbReference type="GO" id="GO:0005524">
    <property type="term" value="F:ATP binding"/>
    <property type="evidence" value="ECO:0007669"/>
    <property type="project" value="TreeGrafter"/>
</dbReference>
<comment type="caution">
    <text evidence="2">The sequence shown here is derived from an EMBL/GenBank/DDBJ whole genome shotgun (WGS) entry which is preliminary data.</text>
</comment>
<sequence>MKKRIFGLETEYAVIPGSPGSQINSFNLFNLLQWAVSLSCRTARAAYRKIGFFLENGSLVNYEARASAFLDSRIFESATCECTSPREVVTYQRAVESILLESMERVKSLFPDVGNMNLSKSSVDWAGNTFGCHENYFVQDRMRLSGRILNTIALGLYSIIFTVFIILNVISFIFSVCWLIYFCLTNMRAIIRTISRRSKSDRENSSSESNPESDFIMAENDPFARIEQSMAWQMAWWETIFKIILGPLVKPYSWLVTRANFTDFTMDLTSHLISRILFCGSGHVTDSGQFTLSQKRQGINKIAAVYFDEPLKPVFDFKFFLFSPFSCFSSWKQLQIMFSDSNMCQYSEYLKVGTTAMVIEMIEEGQDLSFLRLDDPLSALSEMNSPEGLFKPLKMASGESLTALEIQEKLLLLAREMIKRDKVAPFWAREILDSWEGVLRDLRLKGPVGLADRIDWAVKYVLVRNVMSPMDPETISKYIPLVLYLERVGIDSTRFTVPIDEMPEPLRPLAREHEKMIMEIAGRAGVDPGWTHAAARAYFGARKIDFRFHDLNPGRGYQRGLEDDGYLLTLIKPSEVEVARCTPPAGTRAAVRGYYIRRASETVRKIKAGWRKVKLYEPSQTASLSDPYQFKPPFEV</sequence>
<dbReference type="GO" id="GO:0010498">
    <property type="term" value="P:proteasomal protein catabolic process"/>
    <property type="evidence" value="ECO:0007669"/>
    <property type="project" value="InterPro"/>
</dbReference>
<dbReference type="PANTHER" id="PTHR42307:SF2">
    <property type="entry name" value="PUP DEAMIDASE_DEPUPYLASE"/>
    <property type="match status" value="1"/>
</dbReference>
<keyword evidence="1" id="KW-1133">Transmembrane helix</keyword>
<evidence type="ECO:0000313" key="3">
    <source>
        <dbReference type="Proteomes" id="UP000233256"/>
    </source>
</evidence>
<keyword evidence="1" id="KW-0812">Transmembrane</keyword>
<dbReference type="PANTHER" id="PTHR42307">
    <property type="entry name" value="PUP DEAMIDASE/DEPUPYLASE"/>
    <property type="match status" value="1"/>
</dbReference>
<organism evidence="2 3">
    <name type="scientific">Candidatus Wallbacteria bacterium HGW-Wallbacteria-1</name>
    <dbReference type="NCBI Taxonomy" id="2013854"/>
    <lineage>
        <taxon>Bacteria</taxon>
        <taxon>Candidatus Walliibacteriota</taxon>
    </lineage>
</organism>
<evidence type="ECO:0008006" key="4">
    <source>
        <dbReference type="Google" id="ProtNLM"/>
    </source>
</evidence>
<dbReference type="GO" id="GO:0019941">
    <property type="term" value="P:modification-dependent protein catabolic process"/>
    <property type="evidence" value="ECO:0007669"/>
    <property type="project" value="InterPro"/>
</dbReference>
<name>A0A2N1PLV1_9BACT</name>
<dbReference type="EMBL" id="PGXC01000020">
    <property type="protein sequence ID" value="PKK89324.1"/>
    <property type="molecule type" value="Genomic_DNA"/>
</dbReference>
<proteinExistence type="predicted"/>
<dbReference type="Pfam" id="PF03136">
    <property type="entry name" value="Pup_ligase"/>
    <property type="match status" value="2"/>
</dbReference>